<dbReference type="EMBL" id="CM056808">
    <property type="protein sequence ID" value="KAJ8704392.1"/>
    <property type="molecule type" value="Genomic_DNA"/>
</dbReference>
<gene>
    <name evidence="1" type="ORF">PYW08_013116</name>
</gene>
<dbReference type="Proteomes" id="UP001231649">
    <property type="component" value="Chromosome 32"/>
</dbReference>
<accession>A0ACC2PZB3</accession>
<reference evidence="1" key="1">
    <citation type="submission" date="2023-03" db="EMBL/GenBank/DDBJ databases">
        <title>Chromosome-level genomes of two armyworms, Mythimna separata and Mythimna loreyi, provide insights into the biosynthesis and reception of sex pheromones.</title>
        <authorList>
            <person name="Zhao H."/>
        </authorList>
    </citation>
    <scope>NUCLEOTIDE SEQUENCE</scope>
    <source>
        <strain evidence="1">BeijingLab</strain>
    </source>
</reference>
<comment type="caution">
    <text evidence="1">The sequence shown here is derived from an EMBL/GenBank/DDBJ whole genome shotgun (WGS) entry which is preliminary data.</text>
</comment>
<sequence>MLKGAKVTKFSHTECMEAFPKNRHLTNGYSSDLQACYGDGENRRDVCEGDSGGPLQIDTNKKKAKCLHTIIGVTSYGRACGVLGTASLYTRIAPYVPWIEIFTGNLS</sequence>
<name>A0ACC2PZB3_9NEOP</name>
<keyword evidence="2" id="KW-1185">Reference proteome</keyword>
<evidence type="ECO:0000313" key="1">
    <source>
        <dbReference type="EMBL" id="KAJ8704392.1"/>
    </source>
</evidence>
<organism evidence="1 2">
    <name type="scientific">Mythimna loreyi</name>
    <dbReference type="NCBI Taxonomy" id="667449"/>
    <lineage>
        <taxon>Eukaryota</taxon>
        <taxon>Metazoa</taxon>
        <taxon>Ecdysozoa</taxon>
        <taxon>Arthropoda</taxon>
        <taxon>Hexapoda</taxon>
        <taxon>Insecta</taxon>
        <taxon>Pterygota</taxon>
        <taxon>Neoptera</taxon>
        <taxon>Endopterygota</taxon>
        <taxon>Lepidoptera</taxon>
        <taxon>Glossata</taxon>
        <taxon>Ditrysia</taxon>
        <taxon>Noctuoidea</taxon>
        <taxon>Noctuidae</taxon>
        <taxon>Noctuinae</taxon>
        <taxon>Hadenini</taxon>
        <taxon>Mythimna</taxon>
    </lineage>
</organism>
<protein>
    <submittedName>
        <fullName evidence="1">Uncharacterized protein</fullName>
    </submittedName>
</protein>
<evidence type="ECO:0000313" key="2">
    <source>
        <dbReference type="Proteomes" id="UP001231649"/>
    </source>
</evidence>
<proteinExistence type="predicted"/>